<gene>
    <name evidence="2" type="ORF">ACFSFW_16065</name>
</gene>
<accession>A0ABW4MQC8</accession>
<organism evidence="2 3">
    <name type="scientific">Fredinandcohnia salidurans</name>
    <dbReference type="NCBI Taxonomy" id="2595041"/>
    <lineage>
        <taxon>Bacteria</taxon>
        <taxon>Bacillati</taxon>
        <taxon>Bacillota</taxon>
        <taxon>Bacilli</taxon>
        <taxon>Bacillales</taxon>
        <taxon>Bacillaceae</taxon>
        <taxon>Fredinandcohnia</taxon>
    </lineage>
</organism>
<feature type="transmembrane region" description="Helical" evidence="1">
    <location>
        <begin position="33"/>
        <end position="53"/>
    </location>
</feature>
<name>A0ABW4MQC8_9BACI</name>
<protein>
    <submittedName>
        <fullName evidence="2">Uncharacterized protein</fullName>
    </submittedName>
</protein>
<keyword evidence="1" id="KW-0472">Membrane</keyword>
<evidence type="ECO:0000256" key="1">
    <source>
        <dbReference type="SAM" id="Phobius"/>
    </source>
</evidence>
<dbReference type="Proteomes" id="UP001597227">
    <property type="component" value="Unassembled WGS sequence"/>
</dbReference>
<keyword evidence="1" id="KW-0812">Transmembrane</keyword>
<keyword evidence="3" id="KW-1185">Reference proteome</keyword>
<feature type="transmembrane region" description="Helical" evidence="1">
    <location>
        <begin position="60"/>
        <end position="79"/>
    </location>
</feature>
<sequence length="193" mass="22249">MKLIIYIFLIAFTICWAVLKKDENVEGEKIDFSVFNRFLNVLGFCLTVFAYGWILFKEDLFLWLCFYTGILVVLLIGLAEKEKRLGNWVTIIVLIVVIFCGFRVPTHPGSFQQWISENKQLYCPSDYDCVKVSTYIDAKGSLITKSEIVPITKADSNWYLLFVTGNFAYEDSNGKEVEYKGINIAGWWIETTN</sequence>
<evidence type="ECO:0000313" key="2">
    <source>
        <dbReference type="EMBL" id="MFD1780181.1"/>
    </source>
</evidence>
<reference evidence="3" key="1">
    <citation type="journal article" date="2019" name="Int. J. Syst. Evol. Microbiol.">
        <title>The Global Catalogue of Microorganisms (GCM) 10K type strain sequencing project: providing services to taxonomists for standard genome sequencing and annotation.</title>
        <authorList>
            <consortium name="The Broad Institute Genomics Platform"/>
            <consortium name="The Broad Institute Genome Sequencing Center for Infectious Disease"/>
            <person name="Wu L."/>
            <person name="Ma J."/>
        </authorList>
    </citation>
    <scope>NUCLEOTIDE SEQUENCE [LARGE SCALE GENOMIC DNA]</scope>
    <source>
        <strain evidence="3">CCUG 15531</strain>
    </source>
</reference>
<dbReference type="EMBL" id="JBHUEK010000025">
    <property type="protein sequence ID" value="MFD1780181.1"/>
    <property type="molecule type" value="Genomic_DNA"/>
</dbReference>
<dbReference type="RefSeq" id="WP_388039751.1">
    <property type="nucleotide sequence ID" value="NZ_JBHUEK010000025.1"/>
</dbReference>
<proteinExistence type="predicted"/>
<feature type="transmembrane region" description="Helical" evidence="1">
    <location>
        <begin position="85"/>
        <end position="104"/>
    </location>
</feature>
<keyword evidence="1" id="KW-1133">Transmembrane helix</keyword>
<comment type="caution">
    <text evidence="2">The sequence shown here is derived from an EMBL/GenBank/DDBJ whole genome shotgun (WGS) entry which is preliminary data.</text>
</comment>
<evidence type="ECO:0000313" key="3">
    <source>
        <dbReference type="Proteomes" id="UP001597227"/>
    </source>
</evidence>